<dbReference type="Proteomes" id="UP000008493">
    <property type="component" value="Unassembled WGS sequence"/>
</dbReference>
<keyword evidence="5 6" id="KW-0472">Membrane</keyword>
<proteinExistence type="inferred from homology"/>
<evidence type="ECO:0000313" key="8">
    <source>
        <dbReference type="Proteomes" id="UP000008493"/>
    </source>
</evidence>
<organism evidence="7 8">
    <name type="scientific">Agaricus bisporus var. burnettii (strain JB137-S8 / ATCC MYA-4627 / FGSC 10392)</name>
    <name type="common">White button mushroom</name>
    <dbReference type="NCBI Taxonomy" id="597362"/>
    <lineage>
        <taxon>Eukaryota</taxon>
        <taxon>Fungi</taxon>
        <taxon>Dikarya</taxon>
        <taxon>Basidiomycota</taxon>
        <taxon>Agaricomycotina</taxon>
        <taxon>Agaricomycetes</taxon>
        <taxon>Agaricomycetidae</taxon>
        <taxon>Agaricales</taxon>
        <taxon>Agaricineae</taxon>
        <taxon>Agaricaceae</taxon>
        <taxon>Agaricus</taxon>
    </lineage>
</organism>
<accession>K5WZ27</accession>
<dbReference type="InParanoid" id="K5WZ27"/>
<gene>
    <name evidence="7" type="ORF">AGABI1DRAFT_108993</name>
</gene>
<feature type="transmembrane region" description="Helical" evidence="6">
    <location>
        <begin position="482"/>
        <end position="505"/>
    </location>
</feature>
<evidence type="ECO:0000256" key="5">
    <source>
        <dbReference type="ARBA" id="ARBA00023136"/>
    </source>
</evidence>
<evidence type="ECO:0008006" key="9">
    <source>
        <dbReference type="Google" id="ProtNLM"/>
    </source>
</evidence>
<feature type="transmembrane region" description="Helical" evidence="6">
    <location>
        <begin position="401"/>
        <end position="420"/>
    </location>
</feature>
<feature type="transmembrane region" description="Helical" evidence="6">
    <location>
        <begin position="192"/>
        <end position="214"/>
    </location>
</feature>
<evidence type="ECO:0000256" key="4">
    <source>
        <dbReference type="ARBA" id="ARBA00022989"/>
    </source>
</evidence>
<evidence type="ECO:0000256" key="3">
    <source>
        <dbReference type="ARBA" id="ARBA00022692"/>
    </source>
</evidence>
<feature type="transmembrane region" description="Helical" evidence="6">
    <location>
        <begin position="168"/>
        <end position="185"/>
    </location>
</feature>
<name>K5WZ27_AGABU</name>
<dbReference type="AlphaFoldDB" id="K5WZ27"/>
<dbReference type="OMA" id="YNRFVWG"/>
<dbReference type="PANTHER" id="PTHR30618:SF15">
    <property type="entry name" value="NICOTINAMIDE RIBOSIDE TRANSPORTER 1-RELATED"/>
    <property type="match status" value="1"/>
</dbReference>
<dbReference type="Pfam" id="PF02133">
    <property type="entry name" value="Transp_cyt_pur"/>
    <property type="match status" value="1"/>
</dbReference>
<protein>
    <recommendedName>
        <fullName evidence="9">Uracil permease</fullName>
    </recommendedName>
</protein>
<reference evidence="8" key="1">
    <citation type="journal article" date="2012" name="Proc. Natl. Acad. Sci. U.S.A.">
        <title>Genome sequence of the button mushroom Agaricus bisporus reveals mechanisms governing adaptation to a humic-rich ecological niche.</title>
        <authorList>
            <person name="Morin E."/>
            <person name="Kohler A."/>
            <person name="Baker A.R."/>
            <person name="Foulongne-Oriol M."/>
            <person name="Lombard V."/>
            <person name="Nagy L.G."/>
            <person name="Ohm R.A."/>
            <person name="Patyshakuliyeva A."/>
            <person name="Brun A."/>
            <person name="Aerts A.L."/>
            <person name="Bailey A.M."/>
            <person name="Billette C."/>
            <person name="Coutinho P.M."/>
            <person name="Deakin G."/>
            <person name="Doddapaneni H."/>
            <person name="Floudas D."/>
            <person name="Grimwood J."/>
            <person name="Hilden K."/>
            <person name="Kuees U."/>
            <person name="LaButti K.M."/>
            <person name="Lapidus A."/>
            <person name="Lindquist E.A."/>
            <person name="Lucas S.M."/>
            <person name="Murat C."/>
            <person name="Riley R.W."/>
            <person name="Salamov A.A."/>
            <person name="Schmutz J."/>
            <person name="Subramanian V."/>
            <person name="Woesten H.A.B."/>
            <person name="Xu J."/>
            <person name="Eastwood D.C."/>
            <person name="Foster G.D."/>
            <person name="Sonnenberg A.S."/>
            <person name="Cullen D."/>
            <person name="de Vries R.P."/>
            <person name="Lundell T."/>
            <person name="Hibbett D.S."/>
            <person name="Henrissat B."/>
            <person name="Burton K.S."/>
            <person name="Kerrigan R.W."/>
            <person name="Challen M.P."/>
            <person name="Grigoriev I.V."/>
            <person name="Martin F."/>
        </authorList>
    </citation>
    <scope>NUCLEOTIDE SEQUENCE [LARGE SCALE GENOMIC DNA]</scope>
    <source>
        <strain evidence="8">JB137-S8 / ATCC MYA-4627 / FGSC 10392</strain>
    </source>
</reference>
<comment type="similarity">
    <text evidence="2">Belongs to the purine-cytosine permease (2.A.39) family.</text>
</comment>
<sequence length="547" mass="61191">MPSASITHAFIYVQVSTTATPYQNDDILPLPMPRRTWTKRTFIYFWLSISISLGAWSGASTSLAAGLTVGQAIAVCAISNVVIVLGMVASGQAGSTWHIPFAVINRTCWGIRGSWFVVTNRVILSCCWFGVDAWYGGQMVKVVIGAIWPSFYGMENTFSEKAAMKTNSFISFVVFLGFVVPLILVRPERYRLPCLIASMLVTIAAFAVFIWALVKQGNVGPLWNKPDDSFDVEVSKSDISWTMMWMTTRGVGTWASGILYQSDFTRYAKRPNDQIWGQIFVVPLSFFFANILGIITTSCARGLYPDEPLLWKVSDLLHAIQVHEGRGARPAVFFAGLAFFLSLLSSTVAASAIVGGIDLSAMLPRYIDIRRGAYIILIVGIAIQPWKILNTPNNFIDALSGYAVFLGPLTGIMLTEYHVLRRQRIKLSHLFIPNSMSDYWFWRGINWRAPIAWLLGVFPNLPGFAASISAKPLKVNMTWMHVFYMSWFLGFLISGMAWIILNLLWPPPGQQEVDEEDIFDIYSDKDEEKREFPEDAQAIDKGEIVIS</sequence>
<evidence type="ECO:0000256" key="2">
    <source>
        <dbReference type="ARBA" id="ARBA00008974"/>
    </source>
</evidence>
<dbReference type="Gene3D" id="1.10.4160.10">
    <property type="entry name" value="Hydantoin permease"/>
    <property type="match status" value="1"/>
</dbReference>
<keyword evidence="8" id="KW-1185">Reference proteome</keyword>
<dbReference type="HOGENOM" id="CLU_021555_3_1_1"/>
<dbReference type="InterPro" id="IPR001248">
    <property type="entry name" value="Pur-cyt_permease"/>
</dbReference>
<feature type="transmembrane region" description="Helical" evidence="6">
    <location>
        <begin position="122"/>
        <end position="148"/>
    </location>
</feature>
<feature type="transmembrane region" description="Helical" evidence="6">
    <location>
        <begin position="42"/>
        <end position="59"/>
    </location>
</feature>
<dbReference type="RefSeq" id="XP_007333235.1">
    <property type="nucleotide sequence ID" value="XM_007333173.1"/>
</dbReference>
<dbReference type="KEGG" id="abp:AGABI1DRAFT108993"/>
<keyword evidence="3 6" id="KW-0812">Transmembrane</keyword>
<feature type="transmembrane region" description="Helical" evidence="6">
    <location>
        <begin position="239"/>
        <end position="260"/>
    </location>
</feature>
<evidence type="ECO:0000313" key="7">
    <source>
        <dbReference type="EMBL" id="EKM76063.1"/>
    </source>
</evidence>
<feature type="transmembrane region" description="Helical" evidence="6">
    <location>
        <begin position="451"/>
        <end position="470"/>
    </location>
</feature>
<comment type="subcellular location">
    <subcellularLocation>
        <location evidence="1">Membrane</location>
        <topology evidence="1">Multi-pass membrane protein</topology>
    </subcellularLocation>
</comment>
<dbReference type="eggNOG" id="KOG2466">
    <property type="taxonomic scope" value="Eukaryota"/>
</dbReference>
<feature type="transmembrane region" description="Helical" evidence="6">
    <location>
        <begin position="280"/>
        <end position="304"/>
    </location>
</feature>
<dbReference type="EMBL" id="JH971405">
    <property type="protein sequence ID" value="EKM76063.1"/>
    <property type="molecule type" value="Genomic_DNA"/>
</dbReference>
<dbReference type="GO" id="GO:0015205">
    <property type="term" value="F:nucleobase transmembrane transporter activity"/>
    <property type="evidence" value="ECO:0007669"/>
    <property type="project" value="TreeGrafter"/>
</dbReference>
<evidence type="ECO:0000256" key="6">
    <source>
        <dbReference type="SAM" id="Phobius"/>
    </source>
</evidence>
<dbReference type="OrthoDB" id="2018619at2759"/>
<dbReference type="GO" id="GO:0005886">
    <property type="term" value="C:plasma membrane"/>
    <property type="evidence" value="ECO:0007669"/>
    <property type="project" value="TreeGrafter"/>
</dbReference>
<dbReference type="InterPro" id="IPR045225">
    <property type="entry name" value="Uracil/uridine/allantoin_perm"/>
</dbReference>
<dbReference type="GeneID" id="18822667"/>
<keyword evidence="4 6" id="KW-1133">Transmembrane helix</keyword>
<feature type="transmembrane region" description="Helical" evidence="6">
    <location>
        <begin position="65"/>
        <end position="89"/>
    </location>
</feature>
<feature type="transmembrane region" description="Helical" evidence="6">
    <location>
        <begin position="331"/>
        <end position="359"/>
    </location>
</feature>
<dbReference type="PANTHER" id="PTHR30618">
    <property type="entry name" value="NCS1 FAMILY PURINE/PYRIMIDINE TRANSPORTER"/>
    <property type="match status" value="1"/>
</dbReference>
<dbReference type="CDD" id="cd11482">
    <property type="entry name" value="SLC-NCS1sbd_NRT1-like"/>
    <property type="match status" value="1"/>
</dbReference>
<feature type="transmembrane region" description="Helical" evidence="6">
    <location>
        <begin position="371"/>
        <end position="389"/>
    </location>
</feature>
<evidence type="ECO:0000256" key="1">
    <source>
        <dbReference type="ARBA" id="ARBA00004141"/>
    </source>
</evidence>